<dbReference type="GO" id="GO:0009307">
    <property type="term" value="P:DNA restriction-modification system"/>
    <property type="evidence" value="ECO:0007669"/>
    <property type="project" value="InterPro"/>
</dbReference>
<dbReference type="PRINTS" id="PR00505">
    <property type="entry name" value="D12N6MTFRASE"/>
</dbReference>
<evidence type="ECO:0000313" key="6">
    <source>
        <dbReference type="Proteomes" id="UP000076244"/>
    </source>
</evidence>
<dbReference type="GO" id="GO:0006298">
    <property type="term" value="P:mismatch repair"/>
    <property type="evidence" value="ECO:0007669"/>
    <property type="project" value="TreeGrafter"/>
</dbReference>
<dbReference type="Pfam" id="PF02086">
    <property type="entry name" value="MethyltransfD12"/>
    <property type="match status" value="1"/>
</dbReference>
<dbReference type="PANTHER" id="PTHR30481:SF3">
    <property type="entry name" value="DNA ADENINE METHYLASE"/>
    <property type="match status" value="1"/>
</dbReference>
<accession>A0AAC9FK50</accession>
<evidence type="ECO:0000313" key="7">
    <source>
        <dbReference type="Proteomes" id="UP000076405"/>
    </source>
</evidence>
<evidence type="ECO:0000313" key="4">
    <source>
        <dbReference type="EMBL" id="AMV63927.1"/>
    </source>
</evidence>
<dbReference type="GO" id="GO:1904047">
    <property type="term" value="F:S-adenosyl-L-methionine binding"/>
    <property type="evidence" value="ECO:0007669"/>
    <property type="project" value="TreeGrafter"/>
</dbReference>
<evidence type="ECO:0000256" key="3">
    <source>
        <dbReference type="ARBA" id="ARBA00022691"/>
    </source>
</evidence>
<keyword evidence="1 4" id="KW-0489">Methyltransferase</keyword>
<organism evidence="4 7">
    <name type="scientific">Pediococcus damnosus</name>
    <dbReference type="NCBI Taxonomy" id="51663"/>
    <lineage>
        <taxon>Bacteria</taxon>
        <taxon>Bacillati</taxon>
        <taxon>Bacillota</taxon>
        <taxon>Bacilli</taxon>
        <taxon>Lactobacillales</taxon>
        <taxon>Lactobacillaceae</taxon>
        <taxon>Pediococcus</taxon>
    </lineage>
</organism>
<reference evidence="6 7" key="1">
    <citation type="journal article" date="2016" name="PLoS ONE">
        <title>The Identification of Novel Diagnostic Marker Genes for the Detection of Beer Spoiling Pediococcus damnosus Strains Using the BlAst Diagnostic Gene findEr.</title>
        <authorList>
            <person name="Behr J."/>
            <person name="Geissler A.J."/>
            <person name="Schmid J."/>
            <person name="Zehe A."/>
            <person name="Vogel R.F."/>
        </authorList>
    </citation>
    <scope>NUCLEOTIDE SEQUENCE [LARGE SCALE GENOMIC DNA]</scope>
    <source>
        <strain evidence="4 7">TMW 2.1533</strain>
        <strain evidence="5 6">TMW 2.1535</strain>
        <plasmid evidence="7">pl21533-5</plasmid>
        <plasmid evidence="4">pL21533-5</plasmid>
        <plasmid evidence="6">pl21535-2</plasmid>
        <plasmid evidence="5">pL21535-2</plasmid>
    </source>
</reference>
<sequence length="63" mass="7303">MTIHKNPLVKPFVKWAGGKRQLLPEIKRYLPSKIKNYYEPFVGGGAVFLDGEFTIEMQHKVKK</sequence>
<evidence type="ECO:0000256" key="1">
    <source>
        <dbReference type="ARBA" id="ARBA00022603"/>
    </source>
</evidence>
<geneLocation type="plasmid" evidence="6">
    <name>pl21535-2</name>
</geneLocation>
<evidence type="ECO:0000313" key="5">
    <source>
        <dbReference type="EMBL" id="AMV68187.1"/>
    </source>
</evidence>
<keyword evidence="3" id="KW-0949">S-adenosyl-L-methionine</keyword>
<dbReference type="GO" id="GO:0032259">
    <property type="term" value="P:methylation"/>
    <property type="evidence" value="ECO:0007669"/>
    <property type="project" value="UniProtKB-KW"/>
</dbReference>
<geneLocation type="plasmid" evidence="5">
    <name>pL21535-2</name>
</geneLocation>
<name>A0AAC9FK50_9LACO</name>
<geneLocation type="plasmid" evidence="4">
    <name>pL21533-5</name>
</geneLocation>
<protein>
    <submittedName>
        <fullName evidence="4">Methyl-directed repair DNA adenine methylase</fullName>
        <ecNumber evidence="4">2.1.1.72</ecNumber>
    </submittedName>
</protein>
<dbReference type="AlphaFoldDB" id="A0AAC9FK50"/>
<dbReference type="EC" id="2.1.1.72" evidence="4"/>
<keyword evidence="6" id="KW-1185">Reference proteome</keyword>
<dbReference type="Proteomes" id="UP000076405">
    <property type="component" value="Plasmid pL21533-5"/>
</dbReference>
<dbReference type="SUPFAM" id="SSF53335">
    <property type="entry name" value="S-adenosyl-L-methionine-dependent methyltransferases"/>
    <property type="match status" value="1"/>
</dbReference>
<geneLocation type="plasmid" evidence="7">
    <name>pl21533-5</name>
</geneLocation>
<dbReference type="InterPro" id="IPR012327">
    <property type="entry name" value="MeTrfase_D12"/>
</dbReference>
<gene>
    <name evidence="4" type="ORF">ADU70_0035</name>
    <name evidence="5" type="ORF">ADU72_2358</name>
</gene>
<dbReference type="Gene3D" id="3.40.50.150">
    <property type="entry name" value="Vaccinia Virus protein VP39"/>
    <property type="match status" value="1"/>
</dbReference>
<dbReference type="KEGG" id="pdm:ADU72_2358"/>
<keyword evidence="2 4" id="KW-0808">Transferase</keyword>
<dbReference type="EMBL" id="CP012290">
    <property type="protein sequence ID" value="AMV68187.1"/>
    <property type="molecule type" value="Genomic_DNA"/>
</dbReference>
<dbReference type="Proteomes" id="UP000076244">
    <property type="component" value="Plasmid pL21535-2"/>
</dbReference>
<proteinExistence type="predicted"/>
<dbReference type="GO" id="GO:0043565">
    <property type="term" value="F:sequence-specific DNA binding"/>
    <property type="evidence" value="ECO:0007669"/>
    <property type="project" value="TreeGrafter"/>
</dbReference>
<dbReference type="PANTHER" id="PTHR30481">
    <property type="entry name" value="DNA ADENINE METHYLASE"/>
    <property type="match status" value="1"/>
</dbReference>
<evidence type="ECO:0000256" key="2">
    <source>
        <dbReference type="ARBA" id="ARBA00022679"/>
    </source>
</evidence>
<keyword evidence="4" id="KW-0614">Plasmid</keyword>
<dbReference type="InterPro" id="IPR029063">
    <property type="entry name" value="SAM-dependent_MTases_sf"/>
</dbReference>
<dbReference type="EMBL" id="CP012280">
    <property type="protein sequence ID" value="AMV63927.1"/>
    <property type="molecule type" value="Genomic_DNA"/>
</dbReference>
<dbReference type="GO" id="GO:0009007">
    <property type="term" value="F:site-specific DNA-methyltransferase (adenine-specific) activity"/>
    <property type="evidence" value="ECO:0007669"/>
    <property type="project" value="UniProtKB-EC"/>
</dbReference>